<reference evidence="1" key="1">
    <citation type="submission" date="2014-11" db="EMBL/GenBank/DDBJ databases">
        <authorList>
            <person name="Amaro Gonzalez C."/>
        </authorList>
    </citation>
    <scope>NUCLEOTIDE SEQUENCE</scope>
</reference>
<proteinExistence type="predicted"/>
<reference evidence="1" key="2">
    <citation type="journal article" date="2015" name="Fish Shellfish Immunol.">
        <title>Early steps in the European eel (Anguilla anguilla)-Vibrio vulnificus interaction in the gills: Role of the RtxA13 toxin.</title>
        <authorList>
            <person name="Callol A."/>
            <person name="Pajuelo D."/>
            <person name="Ebbesson L."/>
            <person name="Teles M."/>
            <person name="MacKenzie S."/>
            <person name="Amaro C."/>
        </authorList>
    </citation>
    <scope>NUCLEOTIDE SEQUENCE</scope>
</reference>
<evidence type="ECO:0000313" key="1">
    <source>
        <dbReference type="EMBL" id="JAH82808.1"/>
    </source>
</evidence>
<accession>A0A0E9W020</accession>
<organism evidence="1">
    <name type="scientific">Anguilla anguilla</name>
    <name type="common">European freshwater eel</name>
    <name type="synonym">Muraena anguilla</name>
    <dbReference type="NCBI Taxonomy" id="7936"/>
    <lineage>
        <taxon>Eukaryota</taxon>
        <taxon>Metazoa</taxon>
        <taxon>Chordata</taxon>
        <taxon>Craniata</taxon>
        <taxon>Vertebrata</taxon>
        <taxon>Euteleostomi</taxon>
        <taxon>Actinopterygii</taxon>
        <taxon>Neopterygii</taxon>
        <taxon>Teleostei</taxon>
        <taxon>Anguilliformes</taxon>
        <taxon>Anguillidae</taxon>
        <taxon>Anguilla</taxon>
    </lineage>
</organism>
<protein>
    <submittedName>
        <fullName evidence="1">Uncharacterized protein</fullName>
    </submittedName>
</protein>
<dbReference type="EMBL" id="GBXM01025769">
    <property type="protein sequence ID" value="JAH82808.1"/>
    <property type="molecule type" value="Transcribed_RNA"/>
</dbReference>
<sequence>MSLLRKNILGKLRRKPKCKCSAKNIFIYFYY</sequence>
<name>A0A0E9W020_ANGAN</name>
<dbReference type="AlphaFoldDB" id="A0A0E9W020"/>